<accession>A0ABQ1SHQ7</accession>
<keyword evidence="2" id="KW-1185">Reference proteome</keyword>
<dbReference type="Pfam" id="PF25593">
    <property type="entry name" value="GldD_lipo"/>
    <property type="match status" value="1"/>
</dbReference>
<dbReference type="RefSeq" id="WP_188459076.1">
    <property type="nucleotide sequence ID" value="NZ_BMGM01000009.1"/>
</dbReference>
<dbReference type="EMBL" id="BMGM01000009">
    <property type="protein sequence ID" value="GGE40647.1"/>
    <property type="molecule type" value="Genomic_DNA"/>
</dbReference>
<dbReference type="InterPro" id="IPR019850">
    <property type="entry name" value="GldD-like"/>
</dbReference>
<gene>
    <name evidence="1" type="primary">gldD</name>
    <name evidence="1" type="ORF">GCM10010832_20910</name>
</gene>
<dbReference type="Proteomes" id="UP000599179">
    <property type="component" value="Unassembled WGS sequence"/>
</dbReference>
<dbReference type="NCBIfam" id="TIGR03512">
    <property type="entry name" value="GldD_lipo"/>
    <property type="match status" value="1"/>
</dbReference>
<name>A0ABQ1SHQ7_9FLAO</name>
<proteinExistence type="predicted"/>
<evidence type="ECO:0000313" key="1">
    <source>
        <dbReference type="EMBL" id="GGE40647.1"/>
    </source>
</evidence>
<reference evidence="2" key="1">
    <citation type="journal article" date="2019" name="Int. J. Syst. Evol. Microbiol.">
        <title>The Global Catalogue of Microorganisms (GCM) 10K type strain sequencing project: providing services to taxonomists for standard genome sequencing and annotation.</title>
        <authorList>
            <consortium name="The Broad Institute Genomics Platform"/>
            <consortium name="The Broad Institute Genome Sequencing Center for Infectious Disease"/>
            <person name="Wu L."/>
            <person name="Ma J."/>
        </authorList>
    </citation>
    <scope>NUCLEOTIDE SEQUENCE [LARGE SCALE GENOMIC DNA]</scope>
    <source>
        <strain evidence="2">CGMCC 1.12931</strain>
    </source>
</reference>
<sequence>MQIKPIYLSLLFVGLILACNNKEFQPKPDAQLALTYDQASYKFLDIENCPFQFEMNSSARLKKPKSPKECWTNVYYPKQKATIFITYNSIENNLDDYLRDAQKLPLKHSIKAEKIEASQYQNPKQNTYGTFYEVEGDAASQAQFYLTDSIQHFLTGSIYFEAAPNYDSILPAAEYLKKDIRHIMETLSWK</sequence>
<keyword evidence="1" id="KW-0449">Lipoprotein</keyword>
<protein>
    <submittedName>
        <fullName evidence="1">Gliding motility lipoprotein GldD</fullName>
    </submittedName>
</protein>
<dbReference type="PROSITE" id="PS51257">
    <property type="entry name" value="PROKAR_LIPOPROTEIN"/>
    <property type="match status" value="1"/>
</dbReference>
<evidence type="ECO:0000313" key="2">
    <source>
        <dbReference type="Proteomes" id="UP000599179"/>
    </source>
</evidence>
<comment type="caution">
    <text evidence="1">The sequence shown here is derived from an EMBL/GenBank/DDBJ whole genome shotgun (WGS) entry which is preliminary data.</text>
</comment>
<organism evidence="1 2">
    <name type="scientific">Psychroflexus planctonicus</name>
    <dbReference type="NCBI Taxonomy" id="1526575"/>
    <lineage>
        <taxon>Bacteria</taxon>
        <taxon>Pseudomonadati</taxon>
        <taxon>Bacteroidota</taxon>
        <taxon>Flavobacteriia</taxon>
        <taxon>Flavobacteriales</taxon>
        <taxon>Flavobacteriaceae</taxon>
        <taxon>Psychroflexus</taxon>
    </lineage>
</organism>